<keyword evidence="3" id="KW-1185">Reference proteome</keyword>
<comment type="caution">
    <text evidence="2">The sequence shown here is derived from an EMBL/GenBank/DDBJ whole genome shotgun (WGS) entry which is preliminary data.</text>
</comment>
<name>A0AAD5LXJ3_PYTIN</name>
<organism evidence="2 3">
    <name type="scientific">Pythium insidiosum</name>
    <name type="common">Pythiosis disease agent</name>
    <dbReference type="NCBI Taxonomy" id="114742"/>
    <lineage>
        <taxon>Eukaryota</taxon>
        <taxon>Sar</taxon>
        <taxon>Stramenopiles</taxon>
        <taxon>Oomycota</taxon>
        <taxon>Peronosporomycetes</taxon>
        <taxon>Pythiales</taxon>
        <taxon>Pythiaceae</taxon>
        <taxon>Pythium</taxon>
    </lineage>
</organism>
<evidence type="ECO:0000313" key="2">
    <source>
        <dbReference type="EMBL" id="KAJ0395340.1"/>
    </source>
</evidence>
<feature type="region of interest" description="Disordered" evidence="1">
    <location>
        <begin position="1"/>
        <end position="20"/>
    </location>
</feature>
<reference evidence="2" key="1">
    <citation type="submission" date="2021-12" db="EMBL/GenBank/DDBJ databases">
        <title>Prjna785345.</title>
        <authorList>
            <person name="Rujirawat T."/>
            <person name="Krajaejun T."/>
        </authorList>
    </citation>
    <scope>NUCLEOTIDE SEQUENCE</scope>
    <source>
        <strain evidence="2">Pi057C3</strain>
    </source>
</reference>
<evidence type="ECO:0008006" key="4">
    <source>
        <dbReference type="Google" id="ProtNLM"/>
    </source>
</evidence>
<evidence type="ECO:0000313" key="3">
    <source>
        <dbReference type="Proteomes" id="UP001209570"/>
    </source>
</evidence>
<dbReference type="EMBL" id="JAKCXM010000350">
    <property type="protein sequence ID" value="KAJ0395340.1"/>
    <property type="molecule type" value="Genomic_DNA"/>
</dbReference>
<sequence length="150" mass="17397">MTKQTKQQQRPEKDTAALAPRTMRLSFILNDPEVTDGIHHEEHKHQDEDDAIPQMRYSTVRHYCFPLGHENHRFVGSAERARYLQNLRQRRYRARKKLTLTALQRESQALFASNRQLESEVLAQLDALVHADAQQPTRPPPPLPMAQPGE</sequence>
<dbReference type="Proteomes" id="UP001209570">
    <property type="component" value="Unassembled WGS sequence"/>
</dbReference>
<protein>
    <recommendedName>
        <fullName evidence="4">BZIP domain-containing protein</fullName>
    </recommendedName>
</protein>
<evidence type="ECO:0000256" key="1">
    <source>
        <dbReference type="SAM" id="MobiDB-lite"/>
    </source>
</evidence>
<proteinExistence type="predicted"/>
<gene>
    <name evidence="2" type="ORF">P43SY_006402</name>
</gene>
<dbReference type="AlphaFoldDB" id="A0AAD5LXJ3"/>
<accession>A0AAD5LXJ3</accession>